<dbReference type="InterPro" id="IPR015443">
    <property type="entry name" value="Aldose_1-epimerase"/>
</dbReference>
<dbReference type="EMBL" id="SODD01000002">
    <property type="protein sequence ID" value="TDW26089.1"/>
    <property type="molecule type" value="Genomic_DNA"/>
</dbReference>
<sequence length="336" mass="37436">MNIHNEVIDKKSNILLYTLENEYLTIKITNLGASVVSVMYKDGTDVILGYDDILLYDENPNYFGATIGRCANRIANATFSLDGKDYELYPNDGIHSLHGGKEGFNKKIFHATTIANGVSMQYLSADGEEGYPGDLDVQVVFQLDKETLSISYHATPSKDTLINLTNHMYFALQGEGNGSIEYQTMQVQASTFMENQTDHLATGKIASVQGRPHDFRTTSSIVDALQHDEDEQIKTCDGFDNFFIFDEDQPKEVIVKDAKSGNKLIVKTDLPGFHLYVPNYEPAIQGKQNHAYHGNCALCIETSYAPDAIHNQEHPDVICKANEPFVSTTSYTFTKS</sequence>
<evidence type="ECO:0000256" key="5">
    <source>
        <dbReference type="PIRNR" id="PIRNR005096"/>
    </source>
</evidence>
<dbReference type="GO" id="GO:0030246">
    <property type="term" value="F:carbohydrate binding"/>
    <property type="evidence" value="ECO:0007669"/>
    <property type="project" value="InterPro"/>
</dbReference>
<comment type="similarity">
    <text evidence="2 5">Belongs to the aldose epimerase family.</text>
</comment>
<name>A0A4R8A603_9FIRM</name>
<evidence type="ECO:0000256" key="1">
    <source>
        <dbReference type="ARBA" id="ARBA00005028"/>
    </source>
</evidence>
<evidence type="ECO:0000313" key="10">
    <source>
        <dbReference type="Proteomes" id="UP000294743"/>
    </source>
</evidence>
<dbReference type="Proteomes" id="UP000294743">
    <property type="component" value="Unassembled WGS sequence"/>
</dbReference>
<evidence type="ECO:0000256" key="7">
    <source>
        <dbReference type="PIRSR" id="PIRSR005096-2"/>
    </source>
</evidence>
<organism evidence="9 10">
    <name type="scientific">Breznakia blatticola</name>
    <dbReference type="NCBI Taxonomy" id="1754012"/>
    <lineage>
        <taxon>Bacteria</taxon>
        <taxon>Bacillati</taxon>
        <taxon>Bacillota</taxon>
        <taxon>Erysipelotrichia</taxon>
        <taxon>Erysipelotrichales</taxon>
        <taxon>Erysipelotrichaceae</taxon>
        <taxon>Breznakia</taxon>
    </lineage>
</organism>
<dbReference type="Pfam" id="PF01263">
    <property type="entry name" value="Aldose_epim"/>
    <property type="match status" value="1"/>
</dbReference>
<dbReference type="AlphaFoldDB" id="A0A4R8A603"/>
<dbReference type="Gene3D" id="2.70.98.10">
    <property type="match status" value="1"/>
</dbReference>
<feature type="binding site" evidence="7">
    <location>
        <position position="240"/>
    </location>
    <ligand>
        <name>beta-D-galactose</name>
        <dbReference type="ChEBI" id="CHEBI:27667"/>
    </ligand>
</feature>
<dbReference type="InterPro" id="IPR047215">
    <property type="entry name" value="Galactose_mutarotase-like"/>
</dbReference>
<feature type="binding site" evidence="8">
    <location>
        <begin position="167"/>
        <end position="169"/>
    </location>
    <ligand>
        <name>beta-D-galactose</name>
        <dbReference type="ChEBI" id="CHEBI:27667"/>
    </ligand>
</feature>
<feature type="binding site" evidence="8">
    <location>
        <begin position="72"/>
        <end position="73"/>
    </location>
    <ligand>
        <name>beta-D-galactose</name>
        <dbReference type="ChEBI" id="CHEBI:27667"/>
    </ligand>
</feature>
<dbReference type="UniPathway" id="UPA00242"/>
<evidence type="ECO:0000256" key="2">
    <source>
        <dbReference type="ARBA" id="ARBA00006206"/>
    </source>
</evidence>
<feature type="active site" description="Proton donor" evidence="6">
    <location>
        <position position="167"/>
    </location>
</feature>
<accession>A0A4R8A603</accession>
<dbReference type="PANTHER" id="PTHR10091">
    <property type="entry name" value="ALDOSE-1-EPIMERASE"/>
    <property type="match status" value="1"/>
</dbReference>
<dbReference type="GO" id="GO:0006006">
    <property type="term" value="P:glucose metabolic process"/>
    <property type="evidence" value="ECO:0007669"/>
    <property type="project" value="TreeGrafter"/>
</dbReference>
<feature type="active site" description="Proton acceptor" evidence="6">
    <location>
        <position position="301"/>
    </location>
</feature>
<evidence type="ECO:0000256" key="6">
    <source>
        <dbReference type="PIRSR" id="PIRSR005096-1"/>
    </source>
</evidence>
<comment type="caution">
    <text evidence="9">The sequence shown here is derived from an EMBL/GenBank/DDBJ whole genome shotgun (WGS) entry which is preliminary data.</text>
</comment>
<evidence type="ECO:0000256" key="3">
    <source>
        <dbReference type="ARBA" id="ARBA00023235"/>
    </source>
</evidence>
<dbReference type="OrthoDB" id="9779408at2"/>
<gene>
    <name evidence="9" type="ORF">EDD63_102110</name>
</gene>
<comment type="catalytic activity">
    <reaction evidence="5">
        <text>alpha-D-glucose = beta-D-glucose</text>
        <dbReference type="Rhea" id="RHEA:10264"/>
        <dbReference type="ChEBI" id="CHEBI:15903"/>
        <dbReference type="ChEBI" id="CHEBI:17925"/>
        <dbReference type="EC" id="5.1.3.3"/>
    </reaction>
</comment>
<dbReference type="GO" id="GO:0033499">
    <property type="term" value="P:galactose catabolic process via UDP-galactose, Leloir pathway"/>
    <property type="evidence" value="ECO:0007669"/>
    <property type="project" value="TreeGrafter"/>
</dbReference>
<keyword evidence="3 5" id="KW-0413">Isomerase</keyword>
<evidence type="ECO:0000256" key="8">
    <source>
        <dbReference type="PIRSR" id="PIRSR005096-3"/>
    </source>
</evidence>
<keyword evidence="10" id="KW-1185">Reference proteome</keyword>
<dbReference type="GO" id="GO:0004034">
    <property type="term" value="F:aldose 1-epimerase activity"/>
    <property type="evidence" value="ECO:0007669"/>
    <property type="project" value="UniProtKB-EC"/>
</dbReference>
<dbReference type="CDD" id="cd09019">
    <property type="entry name" value="galactose_mutarotase_like"/>
    <property type="match status" value="1"/>
</dbReference>
<dbReference type="InterPro" id="IPR014718">
    <property type="entry name" value="GH-type_carb-bd"/>
</dbReference>
<evidence type="ECO:0000256" key="4">
    <source>
        <dbReference type="ARBA" id="ARBA00023277"/>
    </source>
</evidence>
<comment type="pathway">
    <text evidence="1 5">Carbohydrate metabolism; hexose metabolism.</text>
</comment>
<dbReference type="InterPro" id="IPR011013">
    <property type="entry name" value="Gal_mutarotase_sf_dom"/>
</dbReference>
<protein>
    <recommendedName>
        <fullName evidence="5">Aldose 1-epimerase</fullName>
        <ecNumber evidence="5">5.1.3.3</ecNumber>
    </recommendedName>
</protein>
<dbReference type="EC" id="5.1.3.3" evidence="5"/>
<dbReference type="SUPFAM" id="SSF74650">
    <property type="entry name" value="Galactose mutarotase-like"/>
    <property type="match status" value="1"/>
</dbReference>
<dbReference type="InterPro" id="IPR008183">
    <property type="entry name" value="Aldose_1/G6P_1-epimerase"/>
</dbReference>
<dbReference type="RefSeq" id="WP_134167700.1">
    <property type="nucleotide sequence ID" value="NZ_SODD01000002.1"/>
</dbReference>
<keyword evidence="4 5" id="KW-0119">Carbohydrate metabolism</keyword>
<evidence type="ECO:0000313" key="9">
    <source>
        <dbReference type="EMBL" id="TDW26089.1"/>
    </source>
</evidence>
<dbReference type="PANTHER" id="PTHR10091:SF0">
    <property type="entry name" value="GALACTOSE MUTAROTASE"/>
    <property type="match status" value="1"/>
</dbReference>
<reference evidence="9 10" key="1">
    <citation type="submission" date="2019-03" db="EMBL/GenBank/DDBJ databases">
        <title>Genomic Encyclopedia of Type Strains, Phase IV (KMG-IV): sequencing the most valuable type-strain genomes for metagenomic binning, comparative biology and taxonomic classification.</title>
        <authorList>
            <person name="Goeker M."/>
        </authorList>
    </citation>
    <scope>NUCLEOTIDE SEQUENCE [LARGE SCALE GENOMIC DNA]</scope>
    <source>
        <strain evidence="9 10">DSM 28867</strain>
    </source>
</reference>
<proteinExistence type="inferred from homology"/>
<dbReference type="PIRSF" id="PIRSF005096">
    <property type="entry name" value="GALM"/>
    <property type="match status" value="1"/>
</dbReference>